<protein>
    <submittedName>
        <fullName evidence="3">Uncharacterized protein</fullName>
    </submittedName>
</protein>
<dbReference type="AlphaFoldDB" id="A0A1J1HA18"/>
<keyword evidence="4" id="KW-1185">Reference proteome</keyword>
<dbReference type="GeneID" id="39737929"/>
<dbReference type="OMA" id="GIESWNW"/>
<feature type="transmembrane region" description="Helical" evidence="2">
    <location>
        <begin position="218"/>
        <end position="240"/>
    </location>
</feature>
<feature type="region of interest" description="Disordered" evidence="1">
    <location>
        <begin position="50"/>
        <end position="95"/>
    </location>
</feature>
<dbReference type="EMBL" id="LN835307">
    <property type="protein sequence ID" value="CRH01789.1"/>
    <property type="molecule type" value="Genomic_DNA"/>
</dbReference>
<sequence>MSLKNKMHVNELNETLFDENYKIKGNTTEVELMETIENFSDDLVSNNGSFDSNQSINISSKKGSEKGNEKSKKDNFKCNRKKNVLNSNKKNENSYSNIPQIYETHDSNAKEEFHSENSKENQNEKNIFSNVLAILYIIIAIVIILHLYLNEDHIIIKTITILKLKFVDLIKRIPIFKNLMKTVTLTNNKINSFLDNTIAKSDLIRPYMEALKQLNTEFSILFIILIITFFTATIILHIMYGLMTMKQEKDNAEKENVVLVTNKMTVEEYEDKSFTYSELAKLHEDKDYICLKNKRAGEGIESWNWQVRKFKNEKNDNNDYDICSDIELSDTDEI</sequence>
<evidence type="ECO:0000256" key="2">
    <source>
        <dbReference type="SAM" id="Phobius"/>
    </source>
</evidence>
<feature type="compositionally biased region" description="Basic and acidic residues" evidence="1">
    <location>
        <begin position="62"/>
        <end position="77"/>
    </location>
</feature>
<gene>
    <name evidence="3" type="ORF">PRELSG_1268500</name>
</gene>
<accession>A0A1J1HA18</accession>
<dbReference type="Proteomes" id="UP000220158">
    <property type="component" value="Chromosome 12"/>
</dbReference>
<dbReference type="RefSeq" id="XP_028534788.1">
    <property type="nucleotide sequence ID" value="XM_028678505.1"/>
</dbReference>
<dbReference type="OrthoDB" id="385537at2759"/>
<evidence type="ECO:0000256" key="1">
    <source>
        <dbReference type="SAM" id="MobiDB-lite"/>
    </source>
</evidence>
<reference evidence="3 4" key="1">
    <citation type="submission" date="2015-04" db="EMBL/GenBank/DDBJ databases">
        <authorList>
            <consortium name="Pathogen Informatics"/>
        </authorList>
    </citation>
    <scope>NUCLEOTIDE SEQUENCE [LARGE SCALE GENOMIC DNA]</scope>
    <source>
        <strain evidence="3 4">SGS1</strain>
    </source>
</reference>
<evidence type="ECO:0000313" key="4">
    <source>
        <dbReference type="Proteomes" id="UP000220158"/>
    </source>
</evidence>
<name>A0A1J1HA18_PLARL</name>
<dbReference type="KEGG" id="prel:PRELSG_1268500"/>
<proteinExistence type="predicted"/>
<keyword evidence="2" id="KW-0472">Membrane</keyword>
<feature type="transmembrane region" description="Helical" evidence="2">
    <location>
        <begin position="127"/>
        <end position="149"/>
    </location>
</feature>
<dbReference type="VEuPathDB" id="PlasmoDB:PRELSG_1268500"/>
<evidence type="ECO:0000313" key="3">
    <source>
        <dbReference type="EMBL" id="CRH01789.1"/>
    </source>
</evidence>
<organism evidence="3 4">
    <name type="scientific">Plasmodium relictum</name>
    <dbReference type="NCBI Taxonomy" id="85471"/>
    <lineage>
        <taxon>Eukaryota</taxon>
        <taxon>Sar</taxon>
        <taxon>Alveolata</taxon>
        <taxon>Apicomplexa</taxon>
        <taxon>Aconoidasida</taxon>
        <taxon>Haemosporida</taxon>
        <taxon>Plasmodiidae</taxon>
        <taxon>Plasmodium</taxon>
        <taxon>Plasmodium (Haemamoeba)</taxon>
    </lineage>
</organism>
<keyword evidence="2" id="KW-0812">Transmembrane</keyword>
<keyword evidence="2" id="KW-1133">Transmembrane helix</keyword>